<reference evidence="2" key="2">
    <citation type="submission" date="2022-01" db="EMBL/GenBank/DDBJ databases">
        <authorList>
            <person name="Yamashiro T."/>
            <person name="Shiraishi A."/>
            <person name="Satake H."/>
            <person name="Nakayama K."/>
        </authorList>
    </citation>
    <scope>NUCLEOTIDE SEQUENCE</scope>
</reference>
<dbReference type="Proteomes" id="UP001151760">
    <property type="component" value="Unassembled WGS sequence"/>
</dbReference>
<evidence type="ECO:0000256" key="1">
    <source>
        <dbReference type="SAM" id="MobiDB-lite"/>
    </source>
</evidence>
<protein>
    <submittedName>
        <fullName evidence="2">Uncharacterized protein</fullName>
    </submittedName>
</protein>
<feature type="compositionally biased region" description="Basic and acidic residues" evidence="1">
    <location>
        <begin position="46"/>
        <end position="59"/>
    </location>
</feature>
<feature type="compositionally biased region" description="Polar residues" evidence="1">
    <location>
        <begin position="195"/>
        <end position="204"/>
    </location>
</feature>
<evidence type="ECO:0000313" key="3">
    <source>
        <dbReference type="Proteomes" id="UP001151760"/>
    </source>
</evidence>
<proteinExistence type="predicted"/>
<sequence length="227" mass="24385">MLAICAADKHVVLKASKTSSKDEKKDYKGKKPGAKTRSSKIQTRSKSMETKDGSSKDQQEAGGPTSLGVTSEEGAHPQLGSGVSTSNLNKLIFLASFIIHSESTSGRDASADSTDEAGTGPNVLTDKTQSEASLGGDKFTSSDEIFKKIKLEDLSKLVQNVKADFMDLDSPEDEPIIMVDESEDDEEDKDEEVHATSNLKTKGTSAHKPPSLRSIQVQELTNQVLIL</sequence>
<accession>A0ABQ4Z6R9</accession>
<reference evidence="2" key="1">
    <citation type="journal article" date="2022" name="Int. J. Mol. Sci.">
        <title>Draft Genome of Tanacetum Coccineum: Genomic Comparison of Closely Related Tanacetum-Family Plants.</title>
        <authorList>
            <person name="Yamashiro T."/>
            <person name="Shiraishi A."/>
            <person name="Nakayama K."/>
            <person name="Satake H."/>
        </authorList>
    </citation>
    <scope>NUCLEOTIDE SEQUENCE</scope>
</reference>
<keyword evidence="3" id="KW-1185">Reference proteome</keyword>
<comment type="caution">
    <text evidence="2">The sequence shown here is derived from an EMBL/GenBank/DDBJ whole genome shotgun (WGS) entry which is preliminary data.</text>
</comment>
<feature type="region of interest" description="Disordered" evidence="1">
    <location>
        <begin position="14"/>
        <end position="84"/>
    </location>
</feature>
<evidence type="ECO:0000313" key="2">
    <source>
        <dbReference type="EMBL" id="GJS85520.1"/>
    </source>
</evidence>
<feature type="region of interest" description="Disordered" evidence="1">
    <location>
        <begin position="104"/>
        <end position="137"/>
    </location>
</feature>
<feature type="region of interest" description="Disordered" evidence="1">
    <location>
        <begin position="169"/>
        <end position="214"/>
    </location>
</feature>
<organism evidence="2 3">
    <name type="scientific">Tanacetum coccineum</name>
    <dbReference type="NCBI Taxonomy" id="301880"/>
    <lineage>
        <taxon>Eukaryota</taxon>
        <taxon>Viridiplantae</taxon>
        <taxon>Streptophyta</taxon>
        <taxon>Embryophyta</taxon>
        <taxon>Tracheophyta</taxon>
        <taxon>Spermatophyta</taxon>
        <taxon>Magnoliopsida</taxon>
        <taxon>eudicotyledons</taxon>
        <taxon>Gunneridae</taxon>
        <taxon>Pentapetalae</taxon>
        <taxon>asterids</taxon>
        <taxon>campanulids</taxon>
        <taxon>Asterales</taxon>
        <taxon>Asteraceae</taxon>
        <taxon>Asteroideae</taxon>
        <taxon>Anthemideae</taxon>
        <taxon>Anthemidinae</taxon>
        <taxon>Tanacetum</taxon>
    </lineage>
</organism>
<dbReference type="EMBL" id="BQNB010011056">
    <property type="protein sequence ID" value="GJS85520.1"/>
    <property type="molecule type" value="Genomic_DNA"/>
</dbReference>
<feature type="compositionally biased region" description="Acidic residues" evidence="1">
    <location>
        <begin position="169"/>
        <end position="190"/>
    </location>
</feature>
<feature type="compositionally biased region" description="Basic residues" evidence="1">
    <location>
        <begin position="27"/>
        <end position="38"/>
    </location>
</feature>
<name>A0ABQ4Z6R9_9ASTR</name>
<gene>
    <name evidence="2" type="ORF">Tco_0752061</name>
</gene>